<protein>
    <submittedName>
        <fullName evidence="2">AbrB family transcriptional regulator</fullName>
    </submittedName>
</protein>
<evidence type="ECO:0000313" key="3">
    <source>
        <dbReference type="Proteomes" id="UP000644749"/>
    </source>
</evidence>
<feature type="transmembrane region" description="Helical" evidence="1">
    <location>
        <begin position="84"/>
        <end position="107"/>
    </location>
</feature>
<gene>
    <name evidence="2" type="ORF">JL111_18895</name>
</gene>
<dbReference type="InterPro" id="IPR007820">
    <property type="entry name" value="AbrB_fam"/>
</dbReference>
<feature type="transmembrane region" description="Helical" evidence="1">
    <location>
        <begin position="231"/>
        <end position="249"/>
    </location>
</feature>
<evidence type="ECO:0000313" key="2">
    <source>
        <dbReference type="EMBL" id="MBL3675542.1"/>
    </source>
</evidence>
<feature type="transmembrane region" description="Helical" evidence="1">
    <location>
        <begin position="7"/>
        <end position="26"/>
    </location>
</feature>
<keyword evidence="1" id="KW-1133">Transmembrane helix</keyword>
<dbReference type="PANTHER" id="PTHR38457">
    <property type="entry name" value="REGULATOR ABRB-RELATED"/>
    <property type="match status" value="1"/>
</dbReference>
<feature type="transmembrane region" description="Helical" evidence="1">
    <location>
        <begin position="143"/>
        <end position="165"/>
    </location>
</feature>
<accession>A0ABS1S9X0</accession>
<dbReference type="Pfam" id="PF05145">
    <property type="entry name" value="AbrB"/>
    <property type="match status" value="1"/>
</dbReference>
<keyword evidence="1" id="KW-0472">Membrane</keyword>
<comment type="caution">
    <text evidence="2">The sequence shown here is derived from an EMBL/GenBank/DDBJ whole genome shotgun (WGS) entry which is preliminary data.</text>
</comment>
<reference evidence="2 3" key="1">
    <citation type="submission" date="2021-01" db="EMBL/GenBank/DDBJ databases">
        <title>011410 draft genome.</title>
        <authorList>
            <person name="Lang L."/>
        </authorList>
    </citation>
    <scope>NUCLEOTIDE SEQUENCE [LARGE SCALE GENOMIC DNA]</scope>
    <source>
        <strain evidence="2 3">KCTC 42845</strain>
    </source>
</reference>
<keyword evidence="3" id="KW-1185">Reference proteome</keyword>
<organism evidence="2 3">
    <name type="scientific">Paracoccus aerius</name>
    <dbReference type="NCBI Taxonomy" id="1915382"/>
    <lineage>
        <taxon>Bacteria</taxon>
        <taxon>Pseudomonadati</taxon>
        <taxon>Pseudomonadota</taxon>
        <taxon>Alphaproteobacteria</taxon>
        <taxon>Rhodobacterales</taxon>
        <taxon>Paracoccaceae</taxon>
        <taxon>Paracoccus</taxon>
    </lineage>
</organism>
<feature type="transmembrane region" description="Helical" evidence="1">
    <location>
        <begin position="185"/>
        <end position="201"/>
    </location>
</feature>
<dbReference type="PIRSF" id="PIRSF038991">
    <property type="entry name" value="Protein_AbrB"/>
    <property type="match status" value="1"/>
</dbReference>
<dbReference type="PANTHER" id="PTHR38457:SF1">
    <property type="entry name" value="REGULATOR ABRB-RELATED"/>
    <property type="match status" value="1"/>
</dbReference>
<name>A0ABS1S9X0_9RHOB</name>
<proteinExistence type="predicted"/>
<dbReference type="PROSITE" id="PS51257">
    <property type="entry name" value="PROKAR_LIPOPROTEIN"/>
    <property type="match status" value="1"/>
</dbReference>
<dbReference type="Proteomes" id="UP000644749">
    <property type="component" value="Unassembled WGS sequence"/>
</dbReference>
<evidence type="ECO:0000256" key="1">
    <source>
        <dbReference type="SAM" id="Phobius"/>
    </source>
</evidence>
<keyword evidence="1" id="KW-0812">Transmembrane</keyword>
<dbReference type="RefSeq" id="WP_191312911.1">
    <property type="nucleotide sequence ID" value="NZ_BNCL01000034.1"/>
</dbReference>
<feature type="transmembrane region" description="Helical" evidence="1">
    <location>
        <begin position="261"/>
        <end position="290"/>
    </location>
</feature>
<feature type="transmembrane region" description="Helical" evidence="1">
    <location>
        <begin position="316"/>
        <end position="341"/>
    </location>
</feature>
<sequence>MRTDHPTILPVIYLAAACGGWALTSIGAPLPWMIGPLIVTAAIYISGLTTYVIPVKTRPAGQIIVAAQVGLFFSPAAFGKLVELSPLLIGMAVAIAACACLTSLVLARISGMSIVPALLSTIPTSPVEAAVIAERLNLLPGPIIFAQTLRIASIVVLVPIAIYAIEGWPDRSAAMLSGEVEPLRIMTLFAAAMGVALLFRALRISNPFFLGALAASAGMTAMGVTPAPFPALILSMAQVLLGTWLGSTFRRSLFVSAGRMVGSIAVSTLLFLALSSACGLIAAAFAGMLWQDLVLGAAPGGVTEMALTAKFMDLDVALITAFHIVRIFLIVPFVPTLGGWMRRLEQRRLRS</sequence>
<feature type="transmembrane region" description="Helical" evidence="1">
    <location>
        <begin position="60"/>
        <end position="78"/>
    </location>
</feature>
<feature type="transmembrane region" description="Helical" evidence="1">
    <location>
        <begin position="32"/>
        <end position="53"/>
    </location>
</feature>
<dbReference type="EMBL" id="JAESHT010000030">
    <property type="protein sequence ID" value="MBL3675542.1"/>
    <property type="molecule type" value="Genomic_DNA"/>
</dbReference>